<dbReference type="AlphaFoldDB" id="A0A2K1JMQ0"/>
<evidence type="ECO:0000313" key="2">
    <source>
        <dbReference type="EnsemblPlants" id="PAC:32932543.CDS.1"/>
    </source>
</evidence>
<gene>
    <name evidence="1" type="ORF">PHYPA_017651</name>
</gene>
<dbReference type="Gramene" id="Pp3c13_21030V3.1">
    <property type="protein sequence ID" value="PAC:32932543.CDS.1"/>
    <property type="gene ID" value="Pp3c13_21030"/>
</dbReference>
<sequence length="109" mass="12629">MILMQLKCFCKKLRRGNPGAPVDEMLNLNASRVTVLFRRQWVVYVIGRSADGSRCSLEILRNLYFIWNCYTLHHHRSVSSLVRSSIVTLQHSSSSYSEEFTLSMSSKRE</sequence>
<protein>
    <submittedName>
        <fullName evidence="1 2">Uncharacterized protein</fullName>
    </submittedName>
</protein>
<name>A0A2K1JMQ0_PHYPA</name>
<reference evidence="1 3" key="1">
    <citation type="journal article" date="2008" name="Science">
        <title>The Physcomitrella genome reveals evolutionary insights into the conquest of land by plants.</title>
        <authorList>
            <person name="Rensing S."/>
            <person name="Lang D."/>
            <person name="Zimmer A."/>
            <person name="Terry A."/>
            <person name="Salamov A."/>
            <person name="Shapiro H."/>
            <person name="Nishiyama T."/>
            <person name="Perroud P.-F."/>
            <person name="Lindquist E."/>
            <person name="Kamisugi Y."/>
            <person name="Tanahashi T."/>
            <person name="Sakakibara K."/>
            <person name="Fujita T."/>
            <person name="Oishi K."/>
            <person name="Shin-I T."/>
            <person name="Kuroki Y."/>
            <person name="Toyoda A."/>
            <person name="Suzuki Y."/>
            <person name="Hashimoto A."/>
            <person name="Yamaguchi K."/>
            <person name="Sugano A."/>
            <person name="Kohara Y."/>
            <person name="Fujiyama A."/>
            <person name="Anterola A."/>
            <person name="Aoki S."/>
            <person name="Ashton N."/>
            <person name="Barbazuk W.B."/>
            <person name="Barker E."/>
            <person name="Bennetzen J."/>
            <person name="Bezanilla M."/>
            <person name="Blankenship R."/>
            <person name="Cho S.H."/>
            <person name="Dutcher S."/>
            <person name="Estelle M."/>
            <person name="Fawcett J.A."/>
            <person name="Gundlach H."/>
            <person name="Hanada K."/>
            <person name="Heyl A."/>
            <person name="Hicks K.A."/>
            <person name="Hugh J."/>
            <person name="Lohr M."/>
            <person name="Mayer K."/>
            <person name="Melkozernov A."/>
            <person name="Murata T."/>
            <person name="Nelson D."/>
            <person name="Pils B."/>
            <person name="Prigge M."/>
            <person name="Reiss B."/>
            <person name="Renner T."/>
            <person name="Rombauts S."/>
            <person name="Rushton P."/>
            <person name="Sanderfoot A."/>
            <person name="Schween G."/>
            <person name="Shiu S.-H."/>
            <person name="Stueber K."/>
            <person name="Theodoulou F.L."/>
            <person name="Tu H."/>
            <person name="Van de Peer Y."/>
            <person name="Verrier P.J."/>
            <person name="Waters E."/>
            <person name="Wood A."/>
            <person name="Yang L."/>
            <person name="Cove D."/>
            <person name="Cuming A."/>
            <person name="Hasebe M."/>
            <person name="Lucas S."/>
            <person name="Mishler D.B."/>
            <person name="Reski R."/>
            <person name="Grigoriev I."/>
            <person name="Quatrano R.S."/>
            <person name="Boore J.L."/>
        </authorList>
    </citation>
    <scope>NUCLEOTIDE SEQUENCE [LARGE SCALE GENOMIC DNA]</scope>
    <source>
        <strain evidence="2 3">cv. Gransden 2004</strain>
    </source>
</reference>
<reference evidence="1 3" key="2">
    <citation type="journal article" date="2018" name="Plant J.">
        <title>The Physcomitrella patens chromosome-scale assembly reveals moss genome structure and evolution.</title>
        <authorList>
            <person name="Lang D."/>
            <person name="Ullrich K.K."/>
            <person name="Murat F."/>
            <person name="Fuchs J."/>
            <person name="Jenkins J."/>
            <person name="Haas F.B."/>
            <person name="Piednoel M."/>
            <person name="Gundlach H."/>
            <person name="Van Bel M."/>
            <person name="Meyberg R."/>
            <person name="Vives C."/>
            <person name="Morata J."/>
            <person name="Symeonidi A."/>
            <person name="Hiss M."/>
            <person name="Muchero W."/>
            <person name="Kamisugi Y."/>
            <person name="Saleh O."/>
            <person name="Blanc G."/>
            <person name="Decker E.L."/>
            <person name="van Gessel N."/>
            <person name="Grimwood J."/>
            <person name="Hayes R.D."/>
            <person name="Graham S.W."/>
            <person name="Gunter L.E."/>
            <person name="McDaniel S.F."/>
            <person name="Hoernstein S.N.W."/>
            <person name="Larsson A."/>
            <person name="Li F.W."/>
            <person name="Perroud P.F."/>
            <person name="Phillips J."/>
            <person name="Ranjan P."/>
            <person name="Rokshar D.S."/>
            <person name="Rothfels C.J."/>
            <person name="Schneider L."/>
            <person name="Shu S."/>
            <person name="Stevenson D.W."/>
            <person name="Thummler F."/>
            <person name="Tillich M."/>
            <person name="Villarreal Aguilar J.C."/>
            <person name="Widiez T."/>
            <person name="Wong G.K."/>
            <person name="Wymore A."/>
            <person name="Zhang Y."/>
            <person name="Zimmer A.D."/>
            <person name="Quatrano R.S."/>
            <person name="Mayer K.F.X."/>
            <person name="Goodstein D."/>
            <person name="Casacuberta J.M."/>
            <person name="Vandepoele K."/>
            <person name="Reski R."/>
            <person name="Cuming A.C."/>
            <person name="Tuskan G.A."/>
            <person name="Maumus F."/>
            <person name="Salse J."/>
            <person name="Schmutz J."/>
            <person name="Rensing S.A."/>
        </authorList>
    </citation>
    <scope>NUCLEOTIDE SEQUENCE [LARGE SCALE GENOMIC DNA]</scope>
    <source>
        <strain evidence="2 3">cv. Gransden 2004</strain>
    </source>
</reference>
<organism evidence="1">
    <name type="scientific">Physcomitrium patens</name>
    <name type="common">Spreading-leaved earth moss</name>
    <name type="synonym">Physcomitrella patens</name>
    <dbReference type="NCBI Taxonomy" id="3218"/>
    <lineage>
        <taxon>Eukaryota</taxon>
        <taxon>Viridiplantae</taxon>
        <taxon>Streptophyta</taxon>
        <taxon>Embryophyta</taxon>
        <taxon>Bryophyta</taxon>
        <taxon>Bryophytina</taxon>
        <taxon>Bryopsida</taxon>
        <taxon>Funariidae</taxon>
        <taxon>Funariales</taxon>
        <taxon>Funariaceae</taxon>
        <taxon>Physcomitrium</taxon>
    </lineage>
</organism>
<evidence type="ECO:0000313" key="3">
    <source>
        <dbReference type="Proteomes" id="UP000006727"/>
    </source>
</evidence>
<accession>A0A2K1JMQ0</accession>
<dbReference type="EnsemblPlants" id="Pp3c13_21030V3.1">
    <property type="protein sequence ID" value="PAC:32932543.CDS.1"/>
    <property type="gene ID" value="Pp3c13_21030"/>
</dbReference>
<reference evidence="2" key="3">
    <citation type="submission" date="2020-12" db="UniProtKB">
        <authorList>
            <consortium name="EnsemblPlants"/>
        </authorList>
    </citation>
    <scope>IDENTIFICATION</scope>
</reference>
<dbReference type="Proteomes" id="UP000006727">
    <property type="component" value="Chromosome 13"/>
</dbReference>
<keyword evidence="3" id="KW-1185">Reference proteome</keyword>
<proteinExistence type="predicted"/>
<evidence type="ECO:0000313" key="1">
    <source>
        <dbReference type="EMBL" id="PNR42820.1"/>
    </source>
</evidence>
<dbReference type="EMBL" id="ABEU02000013">
    <property type="protein sequence ID" value="PNR42820.1"/>
    <property type="molecule type" value="Genomic_DNA"/>
</dbReference>